<feature type="transmembrane region" description="Helical" evidence="7">
    <location>
        <begin position="6"/>
        <end position="31"/>
    </location>
</feature>
<dbReference type="Pfam" id="PF03994">
    <property type="entry name" value="DUF350"/>
    <property type="match status" value="1"/>
</dbReference>
<proteinExistence type="inferred from homology"/>
<feature type="transmembrane region" description="Helical" evidence="7">
    <location>
        <begin position="43"/>
        <end position="64"/>
    </location>
</feature>
<comment type="subcellular location">
    <subcellularLocation>
        <location evidence="1">Cell membrane</location>
        <topology evidence="1">Multi-pass membrane protein</topology>
    </subcellularLocation>
</comment>
<evidence type="ECO:0000256" key="6">
    <source>
        <dbReference type="ARBA" id="ARBA00023136"/>
    </source>
</evidence>
<evidence type="ECO:0008006" key="10">
    <source>
        <dbReference type="Google" id="ProtNLM"/>
    </source>
</evidence>
<feature type="transmembrane region" description="Helical" evidence="7">
    <location>
        <begin position="84"/>
        <end position="110"/>
    </location>
</feature>
<dbReference type="GO" id="GO:0005886">
    <property type="term" value="C:plasma membrane"/>
    <property type="evidence" value="ECO:0007669"/>
    <property type="project" value="UniProtKB-SubCell"/>
</dbReference>
<dbReference type="EMBL" id="CP042436">
    <property type="protein sequence ID" value="QEC62508.1"/>
    <property type="molecule type" value="Genomic_DNA"/>
</dbReference>
<protein>
    <recommendedName>
        <fullName evidence="10">DUF350 domain-containing protein</fullName>
    </recommendedName>
</protein>
<reference evidence="8 9" key="1">
    <citation type="journal article" date="2017" name="Curr. Microbiol.">
        <title>Mucilaginibacter ginsenosidivorans sp. nov., Isolated from Soil of Ginseng Field.</title>
        <authorList>
            <person name="Kim M.M."/>
            <person name="Siddiqi M.Z."/>
            <person name="Im W.T."/>
        </authorList>
    </citation>
    <scope>NUCLEOTIDE SEQUENCE [LARGE SCALE GENOMIC DNA]</scope>
    <source>
        <strain evidence="8 9">Gsoil 3017</strain>
    </source>
</reference>
<keyword evidence="9" id="KW-1185">Reference proteome</keyword>
<evidence type="ECO:0000256" key="3">
    <source>
        <dbReference type="ARBA" id="ARBA00022475"/>
    </source>
</evidence>
<evidence type="ECO:0000313" key="8">
    <source>
        <dbReference type="EMBL" id="QEC62508.1"/>
    </source>
</evidence>
<sequence length="167" mass="17518">MKISFLIASGLALALAGLLSYLLLTLISSGFRRKHYAEGAPNLAQGLVLAGKLLAGLILVSGVFGPLRDYLLITAGGKEVLSWALFSFLLLCCCVAGVAYVLVSAFEGFLSGRVFKGRSLVVELAENNVGVGVVRAVLVVGLAVVFLFSMSVFIQAFIPVPAVVSIR</sequence>
<keyword evidence="3" id="KW-1003">Cell membrane</keyword>
<evidence type="ECO:0000313" key="9">
    <source>
        <dbReference type="Proteomes" id="UP000321479"/>
    </source>
</evidence>
<keyword evidence="4 7" id="KW-0812">Transmembrane</keyword>
<evidence type="ECO:0000256" key="2">
    <source>
        <dbReference type="ARBA" id="ARBA00005779"/>
    </source>
</evidence>
<dbReference type="InterPro" id="IPR007140">
    <property type="entry name" value="DUF350"/>
</dbReference>
<keyword evidence="5 7" id="KW-1133">Transmembrane helix</keyword>
<evidence type="ECO:0000256" key="1">
    <source>
        <dbReference type="ARBA" id="ARBA00004651"/>
    </source>
</evidence>
<dbReference type="RefSeq" id="WP_147031085.1">
    <property type="nucleotide sequence ID" value="NZ_CP042436.1"/>
</dbReference>
<gene>
    <name evidence="8" type="ORF">FRZ54_07870</name>
</gene>
<name>A0A5B8UUE4_9SPHI</name>
<evidence type="ECO:0000256" key="4">
    <source>
        <dbReference type="ARBA" id="ARBA00022692"/>
    </source>
</evidence>
<keyword evidence="6 7" id="KW-0472">Membrane</keyword>
<evidence type="ECO:0000256" key="5">
    <source>
        <dbReference type="ARBA" id="ARBA00022989"/>
    </source>
</evidence>
<accession>A0A5B8UUE4</accession>
<feature type="transmembrane region" description="Helical" evidence="7">
    <location>
        <begin position="131"/>
        <end position="158"/>
    </location>
</feature>
<dbReference type="AlphaFoldDB" id="A0A5B8UUE4"/>
<organism evidence="8 9">
    <name type="scientific">Mucilaginibacter ginsenosidivorans</name>
    <dbReference type="NCBI Taxonomy" id="398053"/>
    <lineage>
        <taxon>Bacteria</taxon>
        <taxon>Pseudomonadati</taxon>
        <taxon>Bacteroidota</taxon>
        <taxon>Sphingobacteriia</taxon>
        <taxon>Sphingobacteriales</taxon>
        <taxon>Sphingobacteriaceae</taxon>
        <taxon>Mucilaginibacter</taxon>
    </lineage>
</organism>
<dbReference type="Proteomes" id="UP000321479">
    <property type="component" value="Chromosome"/>
</dbReference>
<dbReference type="KEGG" id="mgin:FRZ54_07870"/>
<comment type="similarity">
    <text evidence="2">Belongs to the UPF0719 family.</text>
</comment>
<evidence type="ECO:0000256" key="7">
    <source>
        <dbReference type="SAM" id="Phobius"/>
    </source>
</evidence>